<dbReference type="EMBL" id="JWZT01003910">
    <property type="protein sequence ID" value="KII65306.1"/>
    <property type="molecule type" value="Genomic_DNA"/>
</dbReference>
<reference evidence="1 2" key="1">
    <citation type="journal article" date="2014" name="Genome Biol. Evol.">
        <title>The genome of the myxosporean Thelohanellus kitauei shows adaptations to nutrient acquisition within its fish host.</title>
        <authorList>
            <person name="Yang Y."/>
            <person name="Xiong J."/>
            <person name="Zhou Z."/>
            <person name="Huo F."/>
            <person name="Miao W."/>
            <person name="Ran C."/>
            <person name="Liu Y."/>
            <person name="Zhang J."/>
            <person name="Feng J."/>
            <person name="Wang M."/>
            <person name="Wang M."/>
            <person name="Wang L."/>
            <person name="Yao B."/>
        </authorList>
    </citation>
    <scope>NUCLEOTIDE SEQUENCE [LARGE SCALE GENOMIC DNA]</scope>
    <source>
        <strain evidence="1">Wuqing</strain>
    </source>
</reference>
<sequence length="249" mass="28474">MKAEHGNCINSVSIKELRAGRYLRLHINKLYRAKVTSELTILMMKDAILNTLNLQSIPSDSEQLIPIEQTFLLIKEGSQQDILKQRDEWLFKWEINASKNCWDEAHQPSIIPLFLKGAVLQAYRKREETSTYRMSSSYRSFKLLMLNPGAEVNDFSQELAFLGCISEHISSNIRLVSDLSLRQAIEKAKILLDRESRKFSMPVSPIDTESSEEVCAVLPKKSQNTLEIQVEELTNRINEVLSLVKSCSI</sequence>
<dbReference type="AlphaFoldDB" id="A0A0C2MDT3"/>
<gene>
    <name evidence="1" type="ORF">RF11_02726</name>
</gene>
<evidence type="ECO:0000313" key="2">
    <source>
        <dbReference type="Proteomes" id="UP000031668"/>
    </source>
</evidence>
<comment type="caution">
    <text evidence="1">The sequence shown here is derived from an EMBL/GenBank/DDBJ whole genome shotgun (WGS) entry which is preliminary data.</text>
</comment>
<proteinExistence type="predicted"/>
<evidence type="ECO:0000313" key="1">
    <source>
        <dbReference type="EMBL" id="KII65306.1"/>
    </source>
</evidence>
<dbReference type="Proteomes" id="UP000031668">
    <property type="component" value="Unassembled WGS sequence"/>
</dbReference>
<keyword evidence="2" id="KW-1185">Reference proteome</keyword>
<accession>A0A0C2MDT3</accession>
<organism evidence="1 2">
    <name type="scientific">Thelohanellus kitauei</name>
    <name type="common">Myxosporean</name>
    <dbReference type="NCBI Taxonomy" id="669202"/>
    <lineage>
        <taxon>Eukaryota</taxon>
        <taxon>Metazoa</taxon>
        <taxon>Cnidaria</taxon>
        <taxon>Myxozoa</taxon>
        <taxon>Myxosporea</taxon>
        <taxon>Bivalvulida</taxon>
        <taxon>Platysporina</taxon>
        <taxon>Myxobolidae</taxon>
        <taxon>Thelohanellus</taxon>
    </lineage>
</organism>
<name>A0A0C2MDT3_THEKT</name>
<protein>
    <submittedName>
        <fullName evidence="1">Uncharacterized protein</fullName>
    </submittedName>
</protein>